<dbReference type="InterPro" id="IPR010610">
    <property type="entry name" value="EryCIII-like_C"/>
</dbReference>
<dbReference type="EMBL" id="JACJID010000001">
    <property type="protein sequence ID" value="MBA8924263.1"/>
    <property type="molecule type" value="Genomic_DNA"/>
</dbReference>
<organism evidence="4 5">
    <name type="scientific">Kutzneria viridogrisea</name>
    <dbReference type="NCBI Taxonomy" id="47990"/>
    <lineage>
        <taxon>Bacteria</taxon>
        <taxon>Bacillati</taxon>
        <taxon>Actinomycetota</taxon>
        <taxon>Actinomycetes</taxon>
        <taxon>Pseudonocardiales</taxon>
        <taxon>Pseudonocardiaceae</taxon>
        <taxon>Kutzneria</taxon>
    </lineage>
</organism>
<dbReference type="InterPro" id="IPR002213">
    <property type="entry name" value="UDP_glucos_trans"/>
</dbReference>
<proteinExistence type="inferred from homology"/>
<dbReference type="NCBIfam" id="TIGR01426">
    <property type="entry name" value="MGT"/>
    <property type="match status" value="1"/>
</dbReference>
<dbReference type="Pfam" id="PF06722">
    <property type="entry name" value="EryCIII-like_C"/>
    <property type="match status" value="1"/>
</dbReference>
<name>A0ABR6BBK9_9PSEU</name>
<evidence type="ECO:0000313" key="4">
    <source>
        <dbReference type="EMBL" id="MBA8924263.1"/>
    </source>
</evidence>
<feature type="domain" description="Erythromycin biosynthesis protein CIII-like C-terminal" evidence="3">
    <location>
        <begin position="266"/>
        <end position="389"/>
    </location>
</feature>
<dbReference type="PANTHER" id="PTHR48050">
    <property type="entry name" value="STEROL 3-BETA-GLUCOSYLTRANSFERASE"/>
    <property type="match status" value="1"/>
</dbReference>
<evidence type="ECO:0000256" key="2">
    <source>
        <dbReference type="ARBA" id="ARBA00022679"/>
    </source>
</evidence>
<gene>
    <name evidence="4" type="ORF">BC739_001460</name>
</gene>
<dbReference type="Proteomes" id="UP000517916">
    <property type="component" value="Unassembled WGS sequence"/>
</dbReference>
<keyword evidence="5" id="KW-1185">Reference proteome</keyword>
<reference evidence="4 5" key="1">
    <citation type="submission" date="2020-08" db="EMBL/GenBank/DDBJ databases">
        <title>Genomic Encyclopedia of Archaeal and Bacterial Type Strains, Phase II (KMG-II): from individual species to whole genera.</title>
        <authorList>
            <person name="Goeker M."/>
        </authorList>
    </citation>
    <scope>NUCLEOTIDE SEQUENCE [LARGE SCALE GENOMIC DNA]</scope>
    <source>
        <strain evidence="4 5">DSM 43850</strain>
    </source>
</reference>
<comment type="caution">
    <text evidence="4">The sequence shown here is derived from an EMBL/GenBank/DDBJ whole genome shotgun (WGS) entry which is preliminary data.</text>
</comment>
<dbReference type="RefSeq" id="WP_025358116.1">
    <property type="nucleotide sequence ID" value="NZ_JACJID010000001.1"/>
</dbReference>
<comment type="similarity">
    <text evidence="1">Belongs to the UDP-glycosyltransferase family.</text>
</comment>
<keyword evidence="2" id="KW-0808">Transferase</keyword>
<dbReference type="InterPro" id="IPR006326">
    <property type="entry name" value="UDPGT_MGT-like"/>
</dbReference>
<protein>
    <submittedName>
        <fullName evidence="4">MGT family glycosyltransferase</fullName>
    </submittedName>
</protein>
<dbReference type="PANTHER" id="PTHR48050:SF13">
    <property type="entry name" value="STEROL 3-BETA-GLUCOSYLTRANSFERASE UGT80A2"/>
    <property type="match status" value="1"/>
</dbReference>
<dbReference type="SUPFAM" id="SSF53756">
    <property type="entry name" value="UDP-Glycosyltransferase/glycogen phosphorylase"/>
    <property type="match status" value="1"/>
</dbReference>
<evidence type="ECO:0000313" key="5">
    <source>
        <dbReference type="Proteomes" id="UP000517916"/>
    </source>
</evidence>
<dbReference type="InterPro" id="IPR050426">
    <property type="entry name" value="Glycosyltransferase_28"/>
</dbReference>
<dbReference type="Gene3D" id="3.40.50.2000">
    <property type="entry name" value="Glycogen Phosphorylase B"/>
    <property type="match status" value="2"/>
</dbReference>
<dbReference type="CDD" id="cd03784">
    <property type="entry name" value="GT1_Gtf-like"/>
    <property type="match status" value="1"/>
</dbReference>
<accession>A0ABR6BBK9</accession>
<evidence type="ECO:0000256" key="1">
    <source>
        <dbReference type="ARBA" id="ARBA00009995"/>
    </source>
</evidence>
<sequence length="408" mass="44813">MDNSGKGAAPHVLLWPFPGHGHVDPTLPVAAELVRRGLHVTVATTERFAEAVTATGAEVLPYASALAGRPLPEVFDPDYLAREPLRAMIEAIATVPPIRSHFQHRQPPDLVVYDSSTYAAARVAALTWSRPAIQMFPTFASNEKWQLGPWIKDEFAPEIDEHHPALLEFFYCMGELLSGYGLDDIDLERFHAPCEDHNLVFLPKFFQLGNEFFDDRHEFLGPCLPTNSGGTWQPPASGHPVLVVSLGTEKNKDTRFFHDCAQAFADLPWHVVLTLGGGMTVADLGPLPANVEAHQYLSHAEVLPHATALVAHAGMSTTMRALHHGVAQVLVPHTPEQHFVARRAAELGIARLLPRDQVTAHAVREAVLELTSDDRARTRIHDLAEQTRAAGGTERAADLIQTRLEGRP</sequence>
<evidence type="ECO:0000259" key="3">
    <source>
        <dbReference type="Pfam" id="PF06722"/>
    </source>
</evidence>